<organism evidence="2 3">
    <name type="scientific">Mesorhizobium zhangyense</name>
    <dbReference type="NCBI Taxonomy" id="1776730"/>
    <lineage>
        <taxon>Bacteria</taxon>
        <taxon>Pseudomonadati</taxon>
        <taxon>Pseudomonadota</taxon>
        <taxon>Alphaproteobacteria</taxon>
        <taxon>Hyphomicrobiales</taxon>
        <taxon>Phyllobacteriaceae</taxon>
        <taxon>Mesorhizobium</taxon>
    </lineage>
</organism>
<evidence type="ECO:0000313" key="3">
    <source>
        <dbReference type="Proteomes" id="UP000481252"/>
    </source>
</evidence>
<evidence type="ECO:0000313" key="2">
    <source>
        <dbReference type="EMBL" id="NGN44096.1"/>
    </source>
</evidence>
<dbReference type="Pfam" id="PF09955">
    <property type="entry name" value="DUF2189"/>
    <property type="match status" value="1"/>
</dbReference>
<reference evidence="2 3" key="1">
    <citation type="submission" date="2020-02" db="EMBL/GenBank/DDBJ databases">
        <title>Genome sequence of the type strain CGMCC 1.15528 of Mesorhizobium zhangyense.</title>
        <authorList>
            <person name="Gao J."/>
            <person name="Sun J."/>
        </authorList>
    </citation>
    <scope>NUCLEOTIDE SEQUENCE [LARGE SCALE GENOMIC DNA]</scope>
    <source>
        <strain evidence="2 3">CGMCC 1.15528</strain>
    </source>
</reference>
<keyword evidence="3" id="KW-1185">Reference proteome</keyword>
<name>A0A7C9RAM5_9HYPH</name>
<dbReference type="RefSeq" id="WP_165120498.1">
    <property type="nucleotide sequence ID" value="NZ_JAAKZG010000013.1"/>
</dbReference>
<protein>
    <submittedName>
        <fullName evidence="2">DUF2189 domain-containing protein</fullName>
    </submittedName>
</protein>
<dbReference type="EMBL" id="JAAKZG010000013">
    <property type="protein sequence ID" value="NGN44096.1"/>
    <property type="molecule type" value="Genomic_DNA"/>
</dbReference>
<accession>A0A7C9RAM5</accession>
<feature type="transmembrane region" description="Helical" evidence="1">
    <location>
        <begin position="71"/>
        <end position="91"/>
    </location>
</feature>
<keyword evidence="1" id="KW-0812">Transmembrane</keyword>
<feature type="transmembrane region" description="Helical" evidence="1">
    <location>
        <begin position="240"/>
        <end position="258"/>
    </location>
</feature>
<feature type="transmembrane region" description="Helical" evidence="1">
    <location>
        <begin position="120"/>
        <end position="142"/>
    </location>
</feature>
<sequence>MAQFHVMAGAGETYNHVAVRKISFSDVTTSLRQGAEDFWEKPSHYVFLCVIYPIVGVVLATWTSGNNALPLLFPLMSGFALLGPIAAIGLYEISRRRELGMDTSWVHAFDVRHSSALPSIVAVGIWLFALFIAWLLVAQAIYAMTFGSEPPTSIGQFATDVLTTDRGWSLILWGNLVGLAFAIVALATTVIAFPLLLDRDVGVIAAMEASARALIVNPLPMLFWGLLVAVGLVIGSLPLFAGLAVVMPIFGHATWHLYRKVVEPSVTASSKAAEKRRRSTKPVAKRA</sequence>
<keyword evidence="1" id="KW-0472">Membrane</keyword>
<feature type="transmembrane region" description="Helical" evidence="1">
    <location>
        <begin position="209"/>
        <end position="234"/>
    </location>
</feature>
<dbReference type="Proteomes" id="UP000481252">
    <property type="component" value="Unassembled WGS sequence"/>
</dbReference>
<dbReference type="InterPro" id="IPR018692">
    <property type="entry name" value="DUF2189"/>
</dbReference>
<keyword evidence="1" id="KW-1133">Transmembrane helix</keyword>
<feature type="transmembrane region" description="Helical" evidence="1">
    <location>
        <begin position="45"/>
        <end position="65"/>
    </location>
</feature>
<feature type="transmembrane region" description="Helical" evidence="1">
    <location>
        <begin position="170"/>
        <end position="197"/>
    </location>
</feature>
<gene>
    <name evidence="2" type="ORF">G6N74_23800</name>
</gene>
<evidence type="ECO:0000256" key="1">
    <source>
        <dbReference type="SAM" id="Phobius"/>
    </source>
</evidence>
<proteinExistence type="predicted"/>
<dbReference type="AlphaFoldDB" id="A0A7C9RAM5"/>
<comment type="caution">
    <text evidence="2">The sequence shown here is derived from an EMBL/GenBank/DDBJ whole genome shotgun (WGS) entry which is preliminary data.</text>
</comment>